<dbReference type="HOGENOM" id="CLU_1150964_0_0_5"/>
<sequence>MAIGSRPASPAGGPGGSALYGDYRLALPYWPEARRAQAAAFIDLAEELSLIPVKASDPMVARIRLQWWVETIEGMHHGTQRPGQPVLDALTASAAPLSPLVSLVDEAVRLMEEDSRADRCPLSLSAALIEALIALTPQGQAAIGERRQAMTTLARRYDASRLAAPPAAPVLSGPHASSPQEASASLESVSTRALWSCLTPVPQDLAPVLAPLALTGRYGPGGPPSLFVRRTRLFWVILRGR</sequence>
<reference evidence="2" key="1">
    <citation type="submission" date="2010-08" db="EMBL/GenBank/DDBJ databases">
        <title>Genome sequence of Parvularcula bermudensis HTCC2503.</title>
        <authorList>
            <person name="Kang D.-M."/>
            <person name="Oh H.-M."/>
            <person name="Cho J.-C."/>
        </authorList>
    </citation>
    <scope>NUCLEOTIDE SEQUENCE [LARGE SCALE GENOMIC DNA]</scope>
    <source>
        <strain evidence="2">ATCC BAA-594 / HTCC2503 / KCTC 12087</strain>
    </source>
</reference>
<dbReference type="OrthoDB" id="9814909at2"/>
<evidence type="ECO:0000313" key="2">
    <source>
        <dbReference type="Proteomes" id="UP000001302"/>
    </source>
</evidence>
<proteinExistence type="predicted"/>
<dbReference type="KEGG" id="pbr:PB2503_10369"/>
<name>E0TG06_PARBH</name>
<protein>
    <recommendedName>
        <fullName evidence="3">Phytoene synthase</fullName>
    </recommendedName>
</protein>
<evidence type="ECO:0008006" key="3">
    <source>
        <dbReference type="Google" id="ProtNLM"/>
    </source>
</evidence>
<evidence type="ECO:0000313" key="1">
    <source>
        <dbReference type="EMBL" id="ADM10125.1"/>
    </source>
</evidence>
<dbReference type="EMBL" id="CP002156">
    <property type="protein sequence ID" value="ADM10125.1"/>
    <property type="molecule type" value="Genomic_DNA"/>
</dbReference>
<reference evidence="1 2" key="2">
    <citation type="journal article" date="2011" name="J. Bacteriol.">
        <title>Complete genome sequence of strain HTCC2503T of Parvularcula bermudensis, the type species of the order "Parvularculales" in the class Alphaproteobacteria.</title>
        <authorList>
            <person name="Oh H.M."/>
            <person name="Kang I."/>
            <person name="Vergin K.L."/>
            <person name="Kang D."/>
            <person name="Rhee K.H."/>
            <person name="Giovannoni S.J."/>
            <person name="Cho J.C."/>
        </authorList>
    </citation>
    <scope>NUCLEOTIDE SEQUENCE [LARGE SCALE GENOMIC DNA]</scope>
    <source>
        <strain evidence="2">ATCC BAA-594 / HTCC2503 / KCTC 12087</strain>
    </source>
</reference>
<dbReference type="STRING" id="314260.PB2503_10369"/>
<dbReference type="AlphaFoldDB" id="E0TG06"/>
<gene>
    <name evidence="1" type="ordered locus">PB2503_10369</name>
</gene>
<keyword evidence="2" id="KW-1185">Reference proteome</keyword>
<organism evidence="1 2">
    <name type="scientific">Parvularcula bermudensis (strain ATCC BAA-594 / HTCC2503 / KCTC 12087)</name>
    <dbReference type="NCBI Taxonomy" id="314260"/>
    <lineage>
        <taxon>Bacteria</taxon>
        <taxon>Pseudomonadati</taxon>
        <taxon>Pseudomonadota</taxon>
        <taxon>Alphaproteobacteria</taxon>
        <taxon>Parvularculales</taxon>
        <taxon>Parvularculaceae</taxon>
        <taxon>Parvularcula</taxon>
    </lineage>
</organism>
<accession>E0TG06</accession>
<dbReference type="Proteomes" id="UP000001302">
    <property type="component" value="Chromosome"/>
</dbReference>
<dbReference type="RefSeq" id="WP_013301099.1">
    <property type="nucleotide sequence ID" value="NC_014414.1"/>
</dbReference>